<organism evidence="2">
    <name type="scientific">Setaria italica</name>
    <name type="common">Foxtail millet</name>
    <name type="synonym">Panicum italicum</name>
    <dbReference type="NCBI Taxonomy" id="4555"/>
    <lineage>
        <taxon>Eukaryota</taxon>
        <taxon>Viridiplantae</taxon>
        <taxon>Streptophyta</taxon>
        <taxon>Embryophyta</taxon>
        <taxon>Tracheophyta</taxon>
        <taxon>Spermatophyta</taxon>
        <taxon>Magnoliopsida</taxon>
        <taxon>Liliopsida</taxon>
        <taxon>Poales</taxon>
        <taxon>Poaceae</taxon>
        <taxon>PACMAD clade</taxon>
        <taxon>Panicoideae</taxon>
        <taxon>Panicodae</taxon>
        <taxon>Paniceae</taxon>
        <taxon>Cenchrinae</taxon>
        <taxon>Setaria</taxon>
    </lineage>
</organism>
<feature type="region of interest" description="Disordered" evidence="1">
    <location>
        <begin position="1"/>
        <end position="35"/>
    </location>
</feature>
<reference evidence="2" key="2">
    <citation type="submission" date="2015-07" db="EMBL/GenBank/DDBJ databases">
        <authorList>
            <person name="Noorani M."/>
        </authorList>
    </citation>
    <scope>NUCLEOTIDE SEQUENCE</scope>
    <source>
        <strain evidence="2">Yugu1</strain>
    </source>
</reference>
<sequence>MLLALLSRHPTTAAASSRRRPVTPCTTASLGGGNRREPAVSSFLFACAGGRTQGVGAEHSMALQQDR</sequence>
<proteinExistence type="predicted"/>
<name>A0A368RRY5_SETIT</name>
<reference evidence="2" key="1">
    <citation type="journal article" date="2012" name="Nat. Biotechnol.">
        <title>Reference genome sequence of the model plant Setaria.</title>
        <authorList>
            <person name="Bennetzen J.L."/>
            <person name="Schmutz J."/>
            <person name="Wang H."/>
            <person name="Percifield R."/>
            <person name="Hawkins J."/>
            <person name="Pontaroli A.C."/>
            <person name="Estep M."/>
            <person name="Feng L."/>
            <person name="Vaughn J.N."/>
            <person name="Grimwood J."/>
            <person name="Jenkins J."/>
            <person name="Barry K."/>
            <person name="Lindquist E."/>
            <person name="Hellsten U."/>
            <person name="Deshpande S."/>
            <person name="Wang X."/>
            <person name="Wu X."/>
            <person name="Mitros T."/>
            <person name="Triplett J."/>
            <person name="Yang X."/>
            <person name="Ye C.Y."/>
            <person name="Mauro-Herrera M."/>
            <person name="Wang L."/>
            <person name="Li P."/>
            <person name="Sharma M."/>
            <person name="Sharma R."/>
            <person name="Ronald P.C."/>
            <person name="Panaud O."/>
            <person name="Kellogg E.A."/>
            <person name="Brutnell T.P."/>
            <person name="Doust A.N."/>
            <person name="Tuskan G.A."/>
            <person name="Rokhsar D."/>
            <person name="Devos K.M."/>
        </authorList>
    </citation>
    <scope>NUCLEOTIDE SEQUENCE [LARGE SCALE GENOMIC DNA]</scope>
    <source>
        <strain evidence="2">Yugu1</strain>
    </source>
</reference>
<evidence type="ECO:0000313" key="2">
    <source>
        <dbReference type="EMBL" id="RCV32888.1"/>
    </source>
</evidence>
<protein>
    <submittedName>
        <fullName evidence="2">Uncharacterized protein</fullName>
    </submittedName>
</protein>
<dbReference type="AlphaFoldDB" id="A0A368RRY5"/>
<evidence type="ECO:0000256" key="1">
    <source>
        <dbReference type="SAM" id="MobiDB-lite"/>
    </source>
</evidence>
<accession>A0A368RRY5</accession>
<dbReference type="EMBL" id="CM003534">
    <property type="protein sequence ID" value="RCV32888.1"/>
    <property type="molecule type" value="Genomic_DNA"/>
</dbReference>
<gene>
    <name evidence="2" type="ORF">SETIT_7G039300v2</name>
</gene>